<evidence type="ECO:0000313" key="2">
    <source>
        <dbReference type="Ensembl" id="ENSMGAP00000021656.1"/>
    </source>
</evidence>
<dbReference type="Ensembl" id="ENSMGAT00000029144.1">
    <property type="protein sequence ID" value="ENSMGAP00000021656.1"/>
    <property type="gene ID" value="ENSMGAG00000018267.1"/>
</dbReference>
<evidence type="ECO:0000313" key="3">
    <source>
        <dbReference type="Proteomes" id="UP000001645"/>
    </source>
</evidence>
<feature type="region of interest" description="Disordered" evidence="1">
    <location>
        <begin position="1"/>
        <end position="73"/>
    </location>
</feature>
<keyword evidence="3" id="KW-1185">Reference proteome</keyword>
<organism evidence="2 3">
    <name type="scientific">Meleagris gallopavo</name>
    <name type="common">Wild turkey</name>
    <dbReference type="NCBI Taxonomy" id="9103"/>
    <lineage>
        <taxon>Eukaryota</taxon>
        <taxon>Metazoa</taxon>
        <taxon>Chordata</taxon>
        <taxon>Craniata</taxon>
        <taxon>Vertebrata</taxon>
        <taxon>Euteleostomi</taxon>
        <taxon>Archelosauria</taxon>
        <taxon>Archosauria</taxon>
        <taxon>Dinosauria</taxon>
        <taxon>Saurischia</taxon>
        <taxon>Theropoda</taxon>
        <taxon>Coelurosauria</taxon>
        <taxon>Aves</taxon>
        <taxon>Neognathae</taxon>
        <taxon>Galloanserae</taxon>
        <taxon>Galliformes</taxon>
        <taxon>Phasianidae</taxon>
        <taxon>Meleagridinae</taxon>
        <taxon>Meleagris</taxon>
    </lineage>
</organism>
<dbReference type="Proteomes" id="UP000001645">
    <property type="component" value="Chromosome 13"/>
</dbReference>
<protein>
    <submittedName>
        <fullName evidence="2">Uncharacterized protein</fullName>
    </submittedName>
</protein>
<proteinExistence type="predicted"/>
<reference evidence="2" key="2">
    <citation type="submission" date="2025-08" db="UniProtKB">
        <authorList>
            <consortium name="Ensembl"/>
        </authorList>
    </citation>
    <scope>IDENTIFICATION</scope>
</reference>
<sequence>NQPQHQTLEHPGETPRGGIQHRGSRRPRPNAAMMFGFSPRVERRCRGQRPNGARGTSHRARLAPAGSETGGGHHRDGMLYLGARASLADALPLHIAPRWFSSHSGECRSPGPFPANPWFLPRGSRGGWCEDAGARALGLEDWLELLVLLLEL</sequence>
<name>A0A803XQ60_MELGA</name>
<reference evidence="2 3" key="1">
    <citation type="journal article" date="2010" name="PLoS Biol.">
        <title>Multi-platform next-generation sequencing of the domestic turkey (Meleagris gallopavo): genome assembly and analysis.</title>
        <authorList>
            <person name="Dalloul R.A."/>
            <person name="Long J.A."/>
            <person name="Zimin A.V."/>
            <person name="Aslam L."/>
            <person name="Beal K."/>
            <person name="Blomberg L.A."/>
            <person name="Bouffard P."/>
            <person name="Burt D.W."/>
            <person name="Crasta O."/>
            <person name="Crooijmans R.P."/>
            <person name="Cooper K."/>
            <person name="Coulombe R.A."/>
            <person name="De S."/>
            <person name="Delany M.E."/>
            <person name="Dodgson J.B."/>
            <person name="Dong J.J."/>
            <person name="Evans C."/>
            <person name="Frederickson K.M."/>
            <person name="Flicek P."/>
            <person name="Florea L."/>
            <person name="Folkerts O."/>
            <person name="Groenen M.A."/>
            <person name="Harkins T.T."/>
            <person name="Herrero J."/>
            <person name="Hoffmann S."/>
            <person name="Megens H.J."/>
            <person name="Jiang A."/>
            <person name="de Jong P."/>
            <person name="Kaiser P."/>
            <person name="Kim H."/>
            <person name="Kim K.W."/>
            <person name="Kim S."/>
            <person name="Langenberger D."/>
            <person name="Lee M.K."/>
            <person name="Lee T."/>
            <person name="Mane S."/>
            <person name="Marcais G."/>
            <person name="Marz M."/>
            <person name="McElroy A.P."/>
            <person name="Modise T."/>
            <person name="Nefedov M."/>
            <person name="Notredame C."/>
            <person name="Paton I.R."/>
            <person name="Payne W.S."/>
            <person name="Pertea G."/>
            <person name="Prickett D."/>
            <person name="Puiu D."/>
            <person name="Qioa D."/>
            <person name="Raineri E."/>
            <person name="Ruffier M."/>
            <person name="Salzberg S.L."/>
            <person name="Schatz M.C."/>
            <person name="Scheuring C."/>
            <person name="Schmidt C.J."/>
            <person name="Schroeder S."/>
            <person name="Searle S.M."/>
            <person name="Smith E.J."/>
            <person name="Smith J."/>
            <person name="Sonstegard T.S."/>
            <person name="Stadler P.F."/>
            <person name="Tafer H."/>
            <person name="Tu Z.J."/>
            <person name="Van Tassell C.P."/>
            <person name="Vilella A.J."/>
            <person name="Williams K.P."/>
            <person name="Yorke J.A."/>
            <person name="Zhang L."/>
            <person name="Zhang H.B."/>
            <person name="Zhang X."/>
            <person name="Zhang Y."/>
            <person name="Reed K.M."/>
        </authorList>
    </citation>
    <scope>NUCLEOTIDE SEQUENCE [LARGE SCALE GENOMIC DNA]</scope>
</reference>
<dbReference type="InParanoid" id="A0A803XQ60"/>
<dbReference type="GeneTree" id="ENSGT01040000244723"/>
<reference evidence="2" key="3">
    <citation type="submission" date="2025-09" db="UniProtKB">
        <authorList>
            <consortium name="Ensembl"/>
        </authorList>
    </citation>
    <scope>IDENTIFICATION</scope>
</reference>
<dbReference type="AlphaFoldDB" id="A0A803XQ60"/>
<accession>A0A803XQ60</accession>
<evidence type="ECO:0000256" key="1">
    <source>
        <dbReference type="SAM" id="MobiDB-lite"/>
    </source>
</evidence>